<evidence type="ECO:0000313" key="1">
    <source>
        <dbReference type="EMBL" id="GIJ56088.1"/>
    </source>
</evidence>
<evidence type="ECO:0000313" key="2">
    <source>
        <dbReference type="Proteomes" id="UP000612585"/>
    </source>
</evidence>
<dbReference type="AlphaFoldDB" id="A0A8J3Z4F4"/>
<keyword evidence="2" id="KW-1185">Reference proteome</keyword>
<protein>
    <submittedName>
        <fullName evidence="1">Uncharacterized protein</fullName>
    </submittedName>
</protein>
<dbReference type="RefSeq" id="WP_203993817.1">
    <property type="nucleotide sequence ID" value="NZ_BOPG01000023.1"/>
</dbReference>
<gene>
    <name evidence="1" type="ORF">Vau01_036040</name>
</gene>
<organism evidence="1 2">
    <name type="scientific">Virgisporangium aurantiacum</name>
    <dbReference type="NCBI Taxonomy" id="175570"/>
    <lineage>
        <taxon>Bacteria</taxon>
        <taxon>Bacillati</taxon>
        <taxon>Actinomycetota</taxon>
        <taxon>Actinomycetes</taxon>
        <taxon>Micromonosporales</taxon>
        <taxon>Micromonosporaceae</taxon>
        <taxon>Virgisporangium</taxon>
    </lineage>
</organism>
<sequence>MPNSRRRQTAAIRSQFTGESSFFAARGIPRDRSIGLDQCTQVQQRLRAYLALYLFNSGKRAALPDTDLTAAITMYSLVVSAHRDKLILITNAPANVAARICCEADSIHDRGVPGMRLAGVAGVFDSYYLHHLPTGGTLVVTQPQGHLDPPVPADTAAARRTSNWALLGQPMSRAEENRHAAWPAMSPSMTPLLAGLVTRLNLSDPGGSWATGTWFWDPLQQSRSRPDISTLGLCARRLWGSGDDWALSWEGYPFAADLICAMTDPVAGVAGLTVLRHEQRTVLCLGSARLTVIHTPKRSRSTEGRVGRRAAALNAEGGV</sequence>
<name>A0A8J3Z4F4_9ACTN</name>
<reference evidence="1" key="1">
    <citation type="submission" date="2021-01" db="EMBL/GenBank/DDBJ databases">
        <title>Whole genome shotgun sequence of Virgisporangium aurantiacum NBRC 16421.</title>
        <authorList>
            <person name="Komaki H."/>
            <person name="Tamura T."/>
        </authorList>
    </citation>
    <scope>NUCLEOTIDE SEQUENCE</scope>
    <source>
        <strain evidence="1">NBRC 16421</strain>
    </source>
</reference>
<accession>A0A8J3Z4F4</accession>
<comment type="caution">
    <text evidence="1">The sequence shown here is derived from an EMBL/GenBank/DDBJ whole genome shotgun (WGS) entry which is preliminary data.</text>
</comment>
<proteinExistence type="predicted"/>
<dbReference type="Proteomes" id="UP000612585">
    <property type="component" value="Unassembled WGS sequence"/>
</dbReference>
<dbReference type="EMBL" id="BOPG01000023">
    <property type="protein sequence ID" value="GIJ56088.1"/>
    <property type="molecule type" value="Genomic_DNA"/>
</dbReference>